<reference evidence="2 3" key="1">
    <citation type="journal article" date="2018" name="Sci. Rep.">
        <title>Genome Features and Biochemical Characteristics of a Robust, Fast Growing and Naturally Transformable Cyanobacterium Synechococcus elongatus PCC 11801 Isolated from India.</title>
        <authorList>
            <person name="Jaiswal D."/>
            <person name="Sengupta A."/>
            <person name="Sohoni S."/>
            <person name="Sengupta S."/>
            <person name="Phadnavis A.G."/>
            <person name="Pakrasi H.B."/>
            <person name="Wangikar P.P."/>
        </authorList>
    </citation>
    <scope>NUCLEOTIDE SEQUENCE [LARGE SCALE GENOMIC DNA]</scope>
    <source>
        <strain evidence="2 3">PCC 11801</strain>
    </source>
</reference>
<organism evidence="2 3">
    <name type="scientific">Synechococcus elongatus PCC 11801</name>
    <dbReference type="NCBI Taxonomy" id="2219813"/>
    <lineage>
        <taxon>Bacteria</taxon>
        <taxon>Bacillati</taxon>
        <taxon>Cyanobacteriota</taxon>
        <taxon>Cyanophyceae</taxon>
        <taxon>Synechococcales</taxon>
        <taxon>Synechococcaceae</taxon>
        <taxon>Synechococcus</taxon>
    </lineage>
</organism>
<dbReference type="AlphaFoldDB" id="A0AAN1QMX7"/>
<evidence type="ECO:0008006" key="4">
    <source>
        <dbReference type="Google" id="ProtNLM"/>
    </source>
</evidence>
<feature type="signal peptide" evidence="1">
    <location>
        <begin position="1"/>
        <end position="19"/>
    </location>
</feature>
<evidence type="ECO:0000313" key="2">
    <source>
        <dbReference type="EMBL" id="AZB72126.1"/>
    </source>
</evidence>
<dbReference type="Proteomes" id="UP000267249">
    <property type="component" value="Chromosome"/>
</dbReference>
<gene>
    <name evidence="2" type="ORF">DOP62_04760</name>
</gene>
<dbReference type="RefSeq" id="WP_208676056.1">
    <property type="nucleotide sequence ID" value="NZ_CP030139.2"/>
</dbReference>
<protein>
    <recommendedName>
        <fullName evidence="4">DUF4148 domain-containing protein</fullName>
    </recommendedName>
</protein>
<proteinExistence type="predicted"/>
<accession>A0AAN1QMX7</accession>
<name>A0AAN1QMX7_SYNEL</name>
<evidence type="ECO:0000256" key="1">
    <source>
        <dbReference type="SAM" id="SignalP"/>
    </source>
</evidence>
<dbReference type="EMBL" id="CP030139">
    <property type="protein sequence ID" value="AZB72126.1"/>
    <property type="molecule type" value="Genomic_DNA"/>
</dbReference>
<sequence>MKSFLLAIALTGFSATAIAADPPQSNPNSANTNTDAEVVEDANRRFVTGNEDFCTLNSVERSEIQQAYVNQGQTVPAILQNNCGGGGRF</sequence>
<evidence type="ECO:0000313" key="3">
    <source>
        <dbReference type="Proteomes" id="UP000267249"/>
    </source>
</evidence>
<keyword evidence="1" id="KW-0732">Signal</keyword>
<feature type="chain" id="PRO_5043001245" description="DUF4148 domain-containing protein" evidence="1">
    <location>
        <begin position="20"/>
        <end position="89"/>
    </location>
</feature>